<evidence type="ECO:0000256" key="1">
    <source>
        <dbReference type="SAM" id="MobiDB-lite"/>
    </source>
</evidence>
<dbReference type="EMBL" id="CM035410">
    <property type="protein sequence ID" value="KAH7437044.1"/>
    <property type="molecule type" value="Genomic_DNA"/>
</dbReference>
<dbReference type="OMA" id="DFEIECF"/>
<accession>A0A8T2UUF7</accession>
<proteinExistence type="predicted"/>
<keyword evidence="3" id="KW-1185">Reference proteome</keyword>
<dbReference type="OrthoDB" id="2779at2759"/>
<dbReference type="InterPro" id="IPR001202">
    <property type="entry name" value="WW_dom"/>
</dbReference>
<organism evidence="2 3">
    <name type="scientific">Ceratopteris richardii</name>
    <name type="common">Triangle waterfern</name>
    <dbReference type="NCBI Taxonomy" id="49495"/>
    <lineage>
        <taxon>Eukaryota</taxon>
        <taxon>Viridiplantae</taxon>
        <taxon>Streptophyta</taxon>
        <taxon>Embryophyta</taxon>
        <taxon>Tracheophyta</taxon>
        <taxon>Polypodiopsida</taxon>
        <taxon>Polypodiidae</taxon>
        <taxon>Polypodiales</taxon>
        <taxon>Pteridineae</taxon>
        <taxon>Pteridaceae</taxon>
        <taxon>Parkerioideae</taxon>
        <taxon>Ceratopteris</taxon>
    </lineage>
</organism>
<name>A0A8T2UUF7_CERRI</name>
<dbReference type="CDD" id="cd00201">
    <property type="entry name" value="WW"/>
    <property type="match status" value="1"/>
</dbReference>
<gene>
    <name evidence="2" type="ORF">KP509_05G053700</name>
</gene>
<comment type="caution">
    <text evidence="2">The sequence shown here is derived from an EMBL/GenBank/DDBJ whole genome shotgun (WGS) entry which is preliminary data.</text>
</comment>
<dbReference type="AlphaFoldDB" id="A0A8T2UUF7"/>
<feature type="region of interest" description="Disordered" evidence="1">
    <location>
        <begin position="347"/>
        <end position="371"/>
    </location>
</feature>
<sequence length="424" mass="47968">MDTRIFYAGNTDNGFASWVGLRDSLRGFAFLLQGNRSWRHGLRLAGLFPSAAAAYVPHEPSLTYEINRRFSSFFPPSSTFPAPLGEKREKVYTARDIALGVIDVQGWSVDVDGKGEVGKVVDILYIGTQGAVDGGVTAPYEYILKVVRPCFVGERSGRHHYAASASDPYRQFVETEIKILIPIVDEFIQQINFARKRLLVKPPSGLLELAERPEAILKLEPEIKLFCKRYARFLQERFIGGKKQCSGGNIDLQKMVHSYMPTREQMYSVGRSDLVRQVQDAGGFLYVANVLGLKATRRPNGFWDDLQRLDFEIECFLLESWVKHTDVETGQIYFKNYVTNEVSFEKPMLGRSSSPSARDNSSPDSHDDCKKSKVMPRIKFLAKAGRWDLHHAIVWNGGYREVARLLGRKQVRSSKKSRKKSLAS</sequence>
<reference evidence="2" key="1">
    <citation type="submission" date="2021-08" db="EMBL/GenBank/DDBJ databases">
        <title>WGS assembly of Ceratopteris richardii.</title>
        <authorList>
            <person name="Marchant D.B."/>
            <person name="Chen G."/>
            <person name="Jenkins J."/>
            <person name="Shu S."/>
            <person name="Leebens-Mack J."/>
            <person name="Grimwood J."/>
            <person name="Schmutz J."/>
            <person name="Soltis P."/>
            <person name="Soltis D."/>
            <person name="Chen Z.-H."/>
        </authorList>
    </citation>
    <scope>NUCLEOTIDE SEQUENCE</scope>
    <source>
        <strain evidence="2">Whitten #5841</strain>
        <tissue evidence="2">Leaf</tissue>
    </source>
</reference>
<dbReference type="Gene3D" id="2.30.30.240">
    <property type="entry name" value="PRC-barrel domain"/>
    <property type="match status" value="1"/>
</dbReference>
<feature type="compositionally biased region" description="Low complexity" evidence="1">
    <location>
        <begin position="351"/>
        <end position="363"/>
    </location>
</feature>
<evidence type="ECO:0008006" key="4">
    <source>
        <dbReference type="Google" id="ProtNLM"/>
    </source>
</evidence>
<evidence type="ECO:0000313" key="2">
    <source>
        <dbReference type="EMBL" id="KAH7437044.1"/>
    </source>
</evidence>
<dbReference type="Proteomes" id="UP000825935">
    <property type="component" value="Chromosome 5"/>
</dbReference>
<protein>
    <recommendedName>
        <fullName evidence="4">WW domain-containing protein</fullName>
    </recommendedName>
</protein>
<evidence type="ECO:0000313" key="3">
    <source>
        <dbReference type="Proteomes" id="UP000825935"/>
    </source>
</evidence>